<dbReference type="GO" id="GO:0005869">
    <property type="term" value="C:dynactin complex"/>
    <property type="evidence" value="ECO:0007669"/>
    <property type="project" value="InterPro"/>
</dbReference>
<dbReference type="EMBL" id="BTCM01000003">
    <property type="protein sequence ID" value="GMK56627.1"/>
    <property type="molecule type" value="Genomic_DNA"/>
</dbReference>
<organism evidence="15 16">
    <name type="scientific">Cutaneotrichosporon spelunceum</name>
    <dbReference type="NCBI Taxonomy" id="1672016"/>
    <lineage>
        <taxon>Eukaryota</taxon>
        <taxon>Fungi</taxon>
        <taxon>Dikarya</taxon>
        <taxon>Basidiomycota</taxon>
        <taxon>Agaricomycotina</taxon>
        <taxon>Tremellomycetes</taxon>
        <taxon>Trichosporonales</taxon>
        <taxon>Trichosporonaceae</taxon>
        <taxon>Cutaneotrichosporon</taxon>
    </lineage>
</organism>
<evidence type="ECO:0000256" key="4">
    <source>
        <dbReference type="ARBA" id="ARBA00022490"/>
    </source>
</evidence>
<feature type="region of interest" description="Disordered" evidence="14">
    <location>
        <begin position="115"/>
        <end position="146"/>
    </location>
</feature>
<evidence type="ECO:0000256" key="11">
    <source>
        <dbReference type="ARBA" id="ARBA00034776"/>
    </source>
</evidence>
<dbReference type="InterPro" id="IPR008603">
    <property type="entry name" value="DCTN4"/>
</dbReference>
<dbReference type="Pfam" id="PF05502">
    <property type="entry name" value="Dynactin_p62"/>
    <property type="match status" value="1"/>
</dbReference>
<gene>
    <name evidence="15" type="ORF">CspeluHIS016_0304670</name>
</gene>
<evidence type="ECO:0000256" key="7">
    <source>
        <dbReference type="ARBA" id="ARBA00022843"/>
    </source>
</evidence>
<keyword evidence="8" id="KW-0007">Acetylation</keyword>
<dbReference type="Proteomes" id="UP001222932">
    <property type="component" value="Unassembled WGS sequence"/>
</dbReference>
<dbReference type="AlphaFoldDB" id="A0AAD3TTJ2"/>
<evidence type="ECO:0000256" key="14">
    <source>
        <dbReference type="SAM" id="MobiDB-lite"/>
    </source>
</evidence>
<comment type="subunit">
    <text evidence="13">Subunit of dynactin, a multiprotein complex part of a tripartite complex with dynein and a adapter, such as BICDL1, BICD2 or HOOK3. The dynactin complex is built around ACTR1A/ACTB filament and consists of an actin-related filament composed of a shoulder domain, a pointed end and a barbed end. Its length is defined by its flexible shoulder domain. The soulder is composed of 2 DCTN1 subunits, 4 DCTN2 and 2 DCTN3. The 4 DCNT2 (via N-terminus) bind the ACTR1A filament and act as molecular rulers to determine the length. The pointed end is important for binding dynein-dynactin cargo adapters. Consists of 4 subunits: ACTR10, DCNT4, DCTN5 and DCTN6. The barbed end is composed of a CAPZA1:CAPZB heterodimers, which binds ACTR1A/ACTB filament and dynactin and stabilizes dynactin. Interacts with ATP7B, but not ATP7A, in a copper-dependent manner. Interacts with ANK2; this interaction is required for localization at costameres. Interacts with N4BP2L1.</text>
</comment>
<keyword evidence="5" id="KW-1017">Isopeptide bond</keyword>
<sequence length="311" mass="35319">MPPYVAKGSWRDTSLERGLADVDAMREMEGEDVVILEKRWANAWDPERLASKALPLRVPLQTRQMKRCPSCRHTLVQPQPDAKSVRMPIKVVAFNYLPTVELGRRRRRMVEELNEDATDEELERKRRERRRTRLPPGREEDEPMTEPLMAGEVYSFQMAFTNPLYDPIQIRLAPAHQVKPPVPANHHIFIPTAHFTVGALKDAWAYDEEDEEDGGSDDGLGGVVDGVKGRMGLGTLRHRGRESGVEKRGNVTKVGLEVEVYREAAGPVEFDLEVRFTYRADEGEGSRDGAKAEYKTFTFWSRVSAGEVCEE</sequence>
<evidence type="ECO:0000256" key="12">
    <source>
        <dbReference type="ARBA" id="ARBA00034864"/>
    </source>
</evidence>
<evidence type="ECO:0000256" key="8">
    <source>
        <dbReference type="ARBA" id="ARBA00022990"/>
    </source>
</evidence>
<evidence type="ECO:0000256" key="9">
    <source>
        <dbReference type="ARBA" id="ARBA00023054"/>
    </source>
</evidence>
<keyword evidence="9" id="KW-0175">Coiled coil</keyword>
<evidence type="ECO:0000256" key="2">
    <source>
        <dbReference type="ARBA" id="ARBA00004529"/>
    </source>
</evidence>
<dbReference type="PANTHER" id="PTHR13034">
    <property type="entry name" value="DYNACTIN P62 SUBUNIT"/>
    <property type="match status" value="1"/>
</dbReference>
<comment type="similarity">
    <text evidence="11">Belongs to the dynactin subunit 4 family.</text>
</comment>
<protein>
    <recommendedName>
        <fullName evidence="12">Dynactin subunit 4</fullName>
    </recommendedName>
</protein>
<comment type="subcellular location">
    <subcellularLocation>
        <location evidence="1">Cytoplasm</location>
        <location evidence="1">Cytoskeleton</location>
        <location evidence="1">Microtubule organizing center</location>
        <location evidence="1">Centrosome</location>
    </subcellularLocation>
    <subcellularLocation>
        <location evidence="2">Cytoplasm</location>
        <location evidence="2">Cytoskeleton</location>
        <location evidence="2">Stress fiber</location>
    </subcellularLocation>
    <subcellularLocation>
        <location evidence="3">Cytoplasm</location>
        <location evidence="3">Myofibril</location>
    </subcellularLocation>
</comment>
<proteinExistence type="inferred from homology"/>
<dbReference type="PANTHER" id="PTHR13034:SF2">
    <property type="entry name" value="DYNACTIN SUBUNIT 4"/>
    <property type="match status" value="1"/>
</dbReference>
<reference evidence="15" key="1">
    <citation type="journal article" date="2023" name="BMC Genomics">
        <title>Chromosome-level genome assemblies of Cutaneotrichosporon spp. (Trichosporonales, Basidiomycota) reveal imbalanced evolution between nucleotide sequences and chromosome synteny.</title>
        <authorList>
            <person name="Kobayashi Y."/>
            <person name="Kayamori A."/>
            <person name="Aoki K."/>
            <person name="Shiwa Y."/>
            <person name="Matsutani M."/>
            <person name="Fujita N."/>
            <person name="Sugita T."/>
            <person name="Iwasaki W."/>
            <person name="Tanaka N."/>
            <person name="Takashima M."/>
        </authorList>
    </citation>
    <scope>NUCLEOTIDE SEQUENCE</scope>
    <source>
        <strain evidence="15">HIS016</strain>
    </source>
</reference>
<evidence type="ECO:0000313" key="15">
    <source>
        <dbReference type="EMBL" id="GMK56627.1"/>
    </source>
</evidence>
<name>A0AAD3TTJ2_9TREE</name>
<keyword evidence="4" id="KW-0963">Cytoplasm</keyword>
<accession>A0AAD3TTJ2</accession>
<keyword evidence="7" id="KW-0832">Ubl conjugation</keyword>
<comment type="caution">
    <text evidence="15">The sequence shown here is derived from an EMBL/GenBank/DDBJ whole genome shotgun (WGS) entry which is preliminary data.</text>
</comment>
<evidence type="ECO:0000256" key="10">
    <source>
        <dbReference type="ARBA" id="ARBA00023212"/>
    </source>
</evidence>
<evidence type="ECO:0000313" key="16">
    <source>
        <dbReference type="Proteomes" id="UP001222932"/>
    </source>
</evidence>
<dbReference type="GO" id="GO:0001725">
    <property type="term" value="C:stress fiber"/>
    <property type="evidence" value="ECO:0007669"/>
    <property type="project" value="UniProtKB-SubCell"/>
</dbReference>
<keyword evidence="6" id="KW-0597">Phosphoprotein</keyword>
<evidence type="ECO:0000256" key="13">
    <source>
        <dbReference type="ARBA" id="ARBA00093507"/>
    </source>
</evidence>
<evidence type="ECO:0000256" key="1">
    <source>
        <dbReference type="ARBA" id="ARBA00004300"/>
    </source>
</evidence>
<evidence type="ECO:0000256" key="6">
    <source>
        <dbReference type="ARBA" id="ARBA00022553"/>
    </source>
</evidence>
<keyword evidence="10" id="KW-0206">Cytoskeleton</keyword>
<keyword evidence="16" id="KW-1185">Reference proteome</keyword>
<reference evidence="15" key="2">
    <citation type="submission" date="2023-06" db="EMBL/GenBank/DDBJ databases">
        <authorList>
            <person name="Kobayashi Y."/>
            <person name="Kayamori A."/>
            <person name="Aoki K."/>
            <person name="Shiwa Y."/>
            <person name="Fujita N."/>
            <person name="Sugita T."/>
            <person name="Iwasaki W."/>
            <person name="Tanaka N."/>
            <person name="Takashima M."/>
        </authorList>
    </citation>
    <scope>NUCLEOTIDE SEQUENCE</scope>
    <source>
        <strain evidence="15">HIS016</strain>
    </source>
</reference>
<evidence type="ECO:0000256" key="3">
    <source>
        <dbReference type="ARBA" id="ARBA00004657"/>
    </source>
</evidence>
<evidence type="ECO:0000256" key="5">
    <source>
        <dbReference type="ARBA" id="ARBA00022499"/>
    </source>
</evidence>